<dbReference type="RefSeq" id="WP_013631632.1">
    <property type="nucleotide sequence ID" value="NC_015177.1"/>
</dbReference>
<dbReference type="EMBL" id="CP002545">
    <property type="protein sequence ID" value="ADY51129.1"/>
    <property type="molecule type" value="Genomic_DNA"/>
</dbReference>
<sequence length="136" mass="16426">MEGISYLESFYKEYYAHRFKDVDVRYNSGYFIFDYRSGGIVDALKPIFQILDNPKKYVEHQIKLAQEELERRKVITQDTQHHHLAITYFRFKDIKVEDIEIHIAGRLLTRFRISPDKIPIKSRYRRIDTEINRGLK</sequence>
<dbReference type="Proteomes" id="UP000000310">
    <property type="component" value="Chromosome"/>
</dbReference>
<proteinExistence type="predicted"/>
<reference evidence="1 2" key="1">
    <citation type="journal article" date="2011" name="Stand. Genomic Sci.">
        <title>Complete genome sequence of the gliding, heparinolytic Pedobacter saltans type strain (113).</title>
        <authorList>
            <person name="Liolios K."/>
            <person name="Sikorski J."/>
            <person name="Lu M."/>
            <person name="Nolan M."/>
            <person name="Lapidus A."/>
            <person name="Lucas S."/>
            <person name="Hammon N."/>
            <person name="Deshpande S."/>
            <person name="Cheng J.F."/>
            <person name="Tapia R."/>
            <person name="Han C."/>
            <person name="Goodwin L."/>
            <person name="Pitluck S."/>
            <person name="Huntemann M."/>
            <person name="Ivanova N."/>
            <person name="Pagani I."/>
            <person name="Mavromatis K."/>
            <person name="Ovchinikova G."/>
            <person name="Pati A."/>
            <person name="Chen A."/>
            <person name="Palaniappan K."/>
            <person name="Land M."/>
            <person name="Hauser L."/>
            <person name="Brambilla E.M."/>
            <person name="Kotsyurbenko O."/>
            <person name="Rohde M."/>
            <person name="Tindall B.J."/>
            <person name="Abt B."/>
            <person name="Goker M."/>
            <person name="Detter J.C."/>
            <person name="Woyke T."/>
            <person name="Bristow J."/>
            <person name="Eisen J.A."/>
            <person name="Markowitz V."/>
            <person name="Hugenholtz P."/>
            <person name="Klenk H.P."/>
            <person name="Kyrpides N.C."/>
        </authorList>
    </citation>
    <scope>NUCLEOTIDE SEQUENCE [LARGE SCALE GENOMIC DNA]</scope>
    <source>
        <strain evidence="2">ATCC 51119 / DSM 12145 / JCM 21818 / LMG 10337 / NBRC 100064 / NCIMB 13643</strain>
    </source>
</reference>
<dbReference type="AlphaFoldDB" id="F0S7A4"/>
<gene>
    <name evidence="1" type="ordered locus">Pedsa_0550</name>
</gene>
<evidence type="ECO:0000313" key="1">
    <source>
        <dbReference type="EMBL" id="ADY51129.1"/>
    </source>
</evidence>
<dbReference type="KEGG" id="psn:Pedsa_0550"/>
<name>F0S7A4_PSESL</name>
<protein>
    <submittedName>
        <fullName evidence="1">Uncharacterized protein</fullName>
    </submittedName>
</protein>
<organism evidence="1 2">
    <name type="scientific">Pseudopedobacter saltans (strain ATCC 51119 / DSM 12145 / JCM 21818 / CCUG 39354 / LMG 10337 / NBRC 100064 / NCIMB 13643)</name>
    <name type="common">Pedobacter saltans</name>
    <dbReference type="NCBI Taxonomy" id="762903"/>
    <lineage>
        <taxon>Bacteria</taxon>
        <taxon>Pseudomonadati</taxon>
        <taxon>Bacteroidota</taxon>
        <taxon>Sphingobacteriia</taxon>
        <taxon>Sphingobacteriales</taxon>
        <taxon>Sphingobacteriaceae</taxon>
        <taxon>Pseudopedobacter</taxon>
    </lineage>
</organism>
<dbReference type="HOGENOM" id="CLU_1873675_0_0_10"/>
<keyword evidence="2" id="KW-1185">Reference proteome</keyword>
<evidence type="ECO:0000313" key="2">
    <source>
        <dbReference type="Proteomes" id="UP000000310"/>
    </source>
</evidence>
<reference evidence="2" key="2">
    <citation type="submission" date="2011-02" db="EMBL/GenBank/DDBJ databases">
        <title>The complete genome of Pedobacter saltans DSM 12145.</title>
        <authorList>
            <consortium name="US DOE Joint Genome Institute (JGI-PGF)"/>
            <person name="Lucas S."/>
            <person name="Copeland A."/>
            <person name="Lapidus A."/>
            <person name="Bruce D."/>
            <person name="Goodwin L."/>
            <person name="Pitluck S."/>
            <person name="Kyrpides N."/>
            <person name="Mavromatis K."/>
            <person name="Pagani I."/>
            <person name="Ivanova N."/>
            <person name="Ovchinnikova G."/>
            <person name="Lu M."/>
            <person name="Detter J.C."/>
            <person name="Han C."/>
            <person name="Land M."/>
            <person name="Hauser L."/>
            <person name="Markowitz V."/>
            <person name="Cheng J.-F."/>
            <person name="Hugenholtz P."/>
            <person name="Woyke T."/>
            <person name="Wu D."/>
            <person name="Tindall B."/>
            <person name="Pomrenke H.G."/>
            <person name="Brambilla E."/>
            <person name="Klenk H.-P."/>
            <person name="Eisen J.A."/>
        </authorList>
    </citation>
    <scope>NUCLEOTIDE SEQUENCE [LARGE SCALE GENOMIC DNA]</scope>
    <source>
        <strain evidence="2">ATCC 51119 / DSM 12145 / JCM 21818 / LMG 10337 / NBRC 100064 / NCIMB 13643</strain>
    </source>
</reference>
<accession>F0S7A4</accession>
<dbReference type="STRING" id="762903.Pedsa_0550"/>